<comment type="caution">
    <text evidence="9">The sequence shown here is derived from an EMBL/GenBank/DDBJ whole genome shotgun (WGS) entry which is preliminary data.</text>
</comment>
<gene>
    <name evidence="9" type="ORF">ON753_03205</name>
</gene>
<evidence type="ECO:0000256" key="8">
    <source>
        <dbReference type="SAM" id="Phobius"/>
    </source>
</evidence>
<dbReference type="RefSeq" id="WP_265961118.1">
    <property type="nucleotide sequence ID" value="NZ_JAPEVI010000002.1"/>
</dbReference>
<comment type="similarity">
    <text evidence="2 7">Belongs to the ExbD/TolR family.</text>
</comment>
<keyword evidence="5 8" id="KW-1133">Transmembrane helix</keyword>
<keyword evidence="7" id="KW-0813">Transport</keyword>
<evidence type="ECO:0000313" key="10">
    <source>
        <dbReference type="Proteomes" id="UP001300261"/>
    </source>
</evidence>
<name>A0ABT3QWZ2_9HYPH</name>
<dbReference type="InterPro" id="IPR003400">
    <property type="entry name" value="ExbD"/>
</dbReference>
<keyword evidence="6 8" id="KW-0472">Membrane</keyword>
<evidence type="ECO:0000256" key="4">
    <source>
        <dbReference type="ARBA" id="ARBA00022692"/>
    </source>
</evidence>
<dbReference type="Pfam" id="PF02472">
    <property type="entry name" value="ExbD"/>
    <property type="match status" value="1"/>
</dbReference>
<evidence type="ECO:0000256" key="6">
    <source>
        <dbReference type="ARBA" id="ARBA00023136"/>
    </source>
</evidence>
<organism evidence="9 10">
    <name type="scientific">Roseibium salinum</name>
    <dbReference type="NCBI Taxonomy" id="1604349"/>
    <lineage>
        <taxon>Bacteria</taxon>
        <taxon>Pseudomonadati</taxon>
        <taxon>Pseudomonadota</taxon>
        <taxon>Alphaproteobacteria</taxon>
        <taxon>Hyphomicrobiales</taxon>
        <taxon>Stappiaceae</taxon>
        <taxon>Roseibium</taxon>
    </lineage>
</organism>
<dbReference type="PANTHER" id="PTHR30558:SF3">
    <property type="entry name" value="BIOPOLYMER TRANSPORT PROTEIN EXBD-RELATED"/>
    <property type="match status" value="1"/>
</dbReference>
<dbReference type="Gene3D" id="3.30.420.270">
    <property type="match status" value="1"/>
</dbReference>
<dbReference type="Proteomes" id="UP001300261">
    <property type="component" value="Unassembled WGS sequence"/>
</dbReference>
<keyword evidence="4 7" id="KW-0812">Transmembrane</keyword>
<reference evidence="9 10" key="1">
    <citation type="journal article" date="2016" name="Int. J. Syst. Evol. Microbiol.">
        <title>Labrenzia salina sp. nov., isolated from the rhizosphere of the halophyte Arthrocnemum macrostachyum.</title>
        <authorList>
            <person name="Camacho M."/>
            <person name="Redondo-Gomez S."/>
            <person name="Rodriguez-Llorente I."/>
            <person name="Rohde M."/>
            <person name="Sproer C."/>
            <person name="Schumann P."/>
            <person name="Klenk H.P."/>
            <person name="Montero-Calasanz M.D.C."/>
        </authorList>
    </citation>
    <scope>NUCLEOTIDE SEQUENCE [LARGE SCALE GENOMIC DNA]</scope>
    <source>
        <strain evidence="9 10">DSM 29163</strain>
    </source>
</reference>
<evidence type="ECO:0000256" key="2">
    <source>
        <dbReference type="ARBA" id="ARBA00005811"/>
    </source>
</evidence>
<proteinExistence type="inferred from homology"/>
<keyword evidence="3" id="KW-1003">Cell membrane</keyword>
<dbReference type="EMBL" id="JAPEVI010000002">
    <property type="protein sequence ID" value="MCX2721417.1"/>
    <property type="molecule type" value="Genomic_DNA"/>
</dbReference>
<sequence>MRKLQRPAAPRKAENTISLINIVFLMLIFFLVAGQLAPPVDPAVSLPASADADPVAPPDALYIRADGSLLYRGKPVSVDVFLAGRPQEGGDAPVLVAADRALPARQLVEIVDRLYGAGAANVRVVTARQAS</sequence>
<evidence type="ECO:0000256" key="3">
    <source>
        <dbReference type="ARBA" id="ARBA00022475"/>
    </source>
</evidence>
<evidence type="ECO:0000256" key="7">
    <source>
        <dbReference type="RuleBase" id="RU003879"/>
    </source>
</evidence>
<protein>
    <submittedName>
        <fullName evidence="9">Biopolymer transporter ExbD</fullName>
    </submittedName>
</protein>
<comment type="subcellular location">
    <subcellularLocation>
        <location evidence="1">Cell membrane</location>
        <topology evidence="1">Single-pass membrane protein</topology>
    </subcellularLocation>
    <subcellularLocation>
        <location evidence="7">Cell membrane</location>
        <topology evidence="7">Single-pass type II membrane protein</topology>
    </subcellularLocation>
</comment>
<keyword evidence="7" id="KW-0653">Protein transport</keyword>
<dbReference type="PANTHER" id="PTHR30558">
    <property type="entry name" value="EXBD MEMBRANE COMPONENT OF PMF-DRIVEN MACROMOLECULE IMPORT SYSTEM"/>
    <property type="match status" value="1"/>
</dbReference>
<keyword evidence="10" id="KW-1185">Reference proteome</keyword>
<evidence type="ECO:0000256" key="5">
    <source>
        <dbReference type="ARBA" id="ARBA00022989"/>
    </source>
</evidence>
<feature type="transmembrane region" description="Helical" evidence="8">
    <location>
        <begin position="16"/>
        <end position="37"/>
    </location>
</feature>
<evidence type="ECO:0000313" key="9">
    <source>
        <dbReference type="EMBL" id="MCX2721417.1"/>
    </source>
</evidence>
<evidence type="ECO:0000256" key="1">
    <source>
        <dbReference type="ARBA" id="ARBA00004162"/>
    </source>
</evidence>
<accession>A0ABT3QWZ2</accession>